<evidence type="ECO:0000313" key="1">
    <source>
        <dbReference type="EMBL" id="PSR97761.1"/>
    </source>
</evidence>
<reference evidence="1 2" key="1">
    <citation type="journal article" date="2018" name="Mycol. Prog.">
        <title>Coniella lustricola, a new species from submerged detritus.</title>
        <authorList>
            <person name="Raudabaugh D.B."/>
            <person name="Iturriaga T."/>
            <person name="Carver A."/>
            <person name="Mondo S."/>
            <person name="Pangilinan J."/>
            <person name="Lipzen A."/>
            <person name="He G."/>
            <person name="Amirebrahimi M."/>
            <person name="Grigoriev I.V."/>
            <person name="Miller A.N."/>
        </authorList>
    </citation>
    <scope>NUCLEOTIDE SEQUENCE [LARGE SCALE GENOMIC DNA]</scope>
    <source>
        <strain evidence="1 2">B22-T-1</strain>
    </source>
</reference>
<dbReference type="AlphaFoldDB" id="A0A2T3AHJ3"/>
<keyword evidence="2" id="KW-1185">Reference proteome</keyword>
<sequence>MFPVNSPSHRVYLETTHTNLLQAFQPSFLESVFLPSSPVFLFVLDAPSHSEKRPQTAAVVCARSRAAGSLQKV</sequence>
<dbReference type="Proteomes" id="UP000241462">
    <property type="component" value="Unassembled WGS sequence"/>
</dbReference>
<gene>
    <name evidence="1" type="ORF">BD289DRAFT_425122</name>
</gene>
<dbReference type="InParanoid" id="A0A2T3AHJ3"/>
<dbReference type="EMBL" id="KZ678388">
    <property type="protein sequence ID" value="PSR97761.1"/>
    <property type="molecule type" value="Genomic_DNA"/>
</dbReference>
<proteinExistence type="predicted"/>
<organism evidence="1 2">
    <name type="scientific">Coniella lustricola</name>
    <dbReference type="NCBI Taxonomy" id="2025994"/>
    <lineage>
        <taxon>Eukaryota</taxon>
        <taxon>Fungi</taxon>
        <taxon>Dikarya</taxon>
        <taxon>Ascomycota</taxon>
        <taxon>Pezizomycotina</taxon>
        <taxon>Sordariomycetes</taxon>
        <taxon>Sordariomycetidae</taxon>
        <taxon>Diaporthales</taxon>
        <taxon>Schizoparmaceae</taxon>
        <taxon>Coniella</taxon>
    </lineage>
</organism>
<evidence type="ECO:0000313" key="2">
    <source>
        <dbReference type="Proteomes" id="UP000241462"/>
    </source>
</evidence>
<protein>
    <submittedName>
        <fullName evidence="1">Uncharacterized protein</fullName>
    </submittedName>
</protein>
<name>A0A2T3AHJ3_9PEZI</name>
<accession>A0A2T3AHJ3</accession>